<comment type="caution">
    <text evidence="2">The sequence shown here is derived from an EMBL/GenBank/DDBJ whole genome shotgun (WGS) entry which is preliminary data.</text>
</comment>
<dbReference type="Pfam" id="PF19698">
    <property type="entry name" value="DUF6197"/>
    <property type="match status" value="1"/>
</dbReference>
<feature type="region of interest" description="Disordered" evidence="1">
    <location>
        <begin position="1"/>
        <end position="22"/>
    </location>
</feature>
<reference evidence="2 3" key="1">
    <citation type="submission" date="2021-01" db="EMBL/GenBank/DDBJ databases">
        <title>Streptomyces acididurans sp. nov., isolated from a peat swamp forest soil.</title>
        <authorList>
            <person name="Chantavorakit T."/>
            <person name="Duangmal K."/>
        </authorList>
    </citation>
    <scope>NUCLEOTIDE SEQUENCE [LARGE SCALE GENOMIC DNA]</scope>
    <source>
        <strain evidence="2 3">KK5PA1</strain>
    </source>
</reference>
<organism evidence="2 3">
    <name type="scientific">Actinacidiphila acididurans</name>
    <dbReference type="NCBI Taxonomy" id="2784346"/>
    <lineage>
        <taxon>Bacteria</taxon>
        <taxon>Bacillati</taxon>
        <taxon>Actinomycetota</taxon>
        <taxon>Actinomycetes</taxon>
        <taxon>Kitasatosporales</taxon>
        <taxon>Streptomycetaceae</taxon>
        <taxon>Actinacidiphila</taxon>
    </lineage>
</organism>
<protein>
    <submittedName>
        <fullName evidence="2">Uncharacterized protein</fullName>
    </submittedName>
</protein>
<dbReference type="InterPro" id="IPR045677">
    <property type="entry name" value="DUF6197"/>
</dbReference>
<evidence type="ECO:0000256" key="1">
    <source>
        <dbReference type="SAM" id="MobiDB-lite"/>
    </source>
</evidence>
<dbReference type="Proteomes" id="UP000749040">
    <property type="component" value="Unassembled WGS sequence"/>
</dbReference>
<dbReference type="RefSeq" id="WP_205358998.1">
    <property type="nucleotide sequence ID" value="NZ_JADKYB010000011.1"/>
</dbReference>
<name>A0ABS2TUY8_9ACTN</name>
<proteinExistence type="predicted"/>
<dbReference type="EMBL" id="JADKYB010000011">
    <property type="protein sequence ID" value="MBM9507153.1"/>
    <property type="molecule type" value="Genomic_DNA"/>
</dbReference>
<accession>A0ABS2TUY8</accession>
<sequence length="157" mass="16176">MTTTTPAPVLPPHPAADATASPTGGIFRRSAALIAERGWCHGAGLYYIGSPHRPEAASLVGALLWAATGHAGTHDPSAGHALSELRGRIDPHRTAAFDDWELLCAWNDVPNRTRAQAIALLMAAERGGDFHGPQADTIAGTVPSPAPGTLRAAVPAA</sequence>
<gene>
    <name evidence="2" type="ORF">ITX44_21980</name>
</gene>
<keyword evidence="3" id="KW-1185">Reference proteome</keyword>
<evidence type="ECO:0000313" key="3">
    <source>
        <dbReference type="Proteomes" id="UP000749040"/>
    </source>
</evidence>
<evidence type="ECO:0000313" key="2">
    <source>
        <dbReference type="EMBL" id="MBM9507153.1"/>
    </source>
</evidence>